<dbReference type="PANTHER" id="PTHR42721">
    <property type="entry name" value="SUGAR HYDROLASE-RELATED"/>
    <property type="match status" value="1"/>
</dbReference>
<dbReference type="Gene3D" id="2.60.40.10">
    <property type="entry name" value="Immunoglobulins"/>
    <property type="match status" value="1"/>
</dbReference>
<dbReference type="SUPFAM" id="SSF52279">
    <property type="entry name" value="Beta-D-glucan exohydrolase, C-terminal domain"/>
    <property type="match status" value="1"/>
</dbReference>
<dbReference type="PANTHER" id="PTHR42721:SF42">
    <property type="entry name" value="FIBRONECTIN TYPE III-LIKE DOMAIN-CONTAINING PROTEIN"/>
    <property type="match status" value="1"/>
</dbReference>
<name>A0AAE0Y9U8_9GAST</name>
<evidence type="ECO:0000256" key="2">
    <source>
        <dbReference type="ARBA" id="ARBA00022801"/>
    </source>
</evidence>
<dbReference type="InterPro" id="IPR002772">
    <property type="entry name" value="Glyco_hydro_3_C"/>
</dbReference>
<feature type="domain" description="Fibronectin type III-like" evidence="5">
    <location>
        <begin position="697"/>
        <end position="765"/>
    </location>
</feature>
<dbReference type="Gene3D" id="3.20.20.300">
    <property type="entry name" value="Glycoside hydrolase, family 3, N-terminal domain"/>
    <property type="match status" value="1"/>
</dbReference>
<keyword evidence="1 4" id="KW-0732">Signal</keyword>
<dbReference type="Gene3D" id="3.40.50.1700">
    <property type="entry name" value="Glycoside hydrolase family 3 C-terminal domain"/>
    <property type="match status" value="1"/>
</dbReference>
<feature type="chain" id="PRO_5042191294" description="Fibronectin type III-like domain-containing protein" evidence="4">
    <location>
        <begin position="24"/>
        <end position="793"/>
    </location>
</feature>
<evidence type="ECO:0000256" key="1">
    <source>
        <dbReference type="ARBA" id="ARBA00022729"/>
    </source>
</evidence>
<accession>A0AAE0Y9U8</accession>
<dbReference type="Pfam" id="PF14310">
    <property type="entry name" value="Fn3-like"/>
    <property type="match status" value="1"/>
</dbReference>
<dbReference type="InterPro" id="IPR036881">
    <property type="entry name" value="Glyco_hydro_3_C_sf"/>
</dbReference>
<dbReference type="Proteomes" id="UP001283361">
    <property type="component" value="Unassembled WGS sequence"/>
</dbReference>
<sequence>MSLKETTWKVALLSLYLIAALDSSDPLYFKPKAVSKTKVQNDFEFRLQHSKTESLTHNELGQTCGPMYQYPFWNISLSWDERVQDLVSRLTLEEIQLQMARGGAGPYSTPAPPIMRLGIGPYVWNSNCHRGDQGAKENATAFPQSVGLAASFSHQVLFDVATVASVETRGKHNDFVRRGVYATHTGASCFSPVINVVRDPRWGRIQETYGEDPFMSGELAATFLDGLHGDNKRYVRVTGGCLHVDAYSGPENIPESRLSFDAKVSDYDLYMTYLPGFKRCVQAKTYSIMCSYNSVNGIPACVNKRLMTDILRKAWKFKGYVVSDEQALEFVISSHKYLQSFEDVAAASVIAGVNLELSANMPEPVFLSIVKAVEQGKLSEVLVRERVKPLFYTRMRLGQFDPPEQNPYSRLSNNDVVTPSHQAMALDVAKKSFVLLKNNNSFLPLDTSEFKTISVIGPMADNYVQMFGNLPPIQSRVFAKTPLEGLKEIFPSLRYKQVCEGETKCTNFSRETVQELVNGTDLVLAVFGTGPAVEAENNDRPNLELPGMQKQVIEEIMEHSGSAKILVVLMNAGPLNVTFLDIDPRVQAVLECFFPGQATGDAIREVLINKGGNSSPAGRLPITWPLYASQIPPMTNYSMVNRTYRYMQSLPLYPFGYGLSYSQFRYESLTSVSKVKAMENLSFEVTVKNIGDYDADEVIQCYISWGRSDLPVPVRQLGHFTRVHIKHGEKTMHRGTISWQRWAFWDKGFWQVKKGPMNLSCGGQQPDQTKRVPSNVMSIRFYIVSSATTTDNL</sequence>
<evidence type="ECO:0000313" key="6">
    <source>
        <dbReference type="EMBL" id="KAK3737904.1"/>
    </source>
</evidence>
<dbReference type="InterPro" id="IPR026891">
    <property type="entry name" value="Fn3-like"/>
</dbReference>
<comment type="caution">
    <text evidence="6">The sequence shown here is derived from an EMBL/GenBank/DDBJ whole genome shotgun (WGS) entry which is preliminary data.</text>
</comment>
<dbReference type="Pfam" id="PF01915">
    <property type="entry name" value="Glyco_hydro_3_C"/>
    <property type="match status" value="1"/>
</dbReference>
<dbReference type="GO" id="GO:0009044">
    <property type="term" value="F:xylan 1,4-beta-xylosidase activity"/>
    <property type="evidence" value="ECO:0007669"/>
    <property type="project" value="InterPro"/>
</dbReference>
<dbReference type="InterPro" id="IPR001764">
    <property type="entry name" value="Glyco_hydro_3_N"/>
</dbReference>
<proteinExistence type="predicted"/>
<dbReference type="EMBL" id="JAWDGP010006611">
    <property type="protein sequence ID" value="KAK3737904.1"/>
    <property type="molecule type" value="Genomic_DNA"/>
</dbReference>
<gene>
    <name evidence="6" type="ORF">RRG08_028529</name>
</gene>
<evidence type="ECO:0000256" key="3">
    <source>
        <dbReference type="ARBA" id="ARBA00023295"/>
    </source>
</evidence>
<feature type="signal peptide" evidence="4">
    <location>
        <begin position="1"/>
        <end position="23"/>
    </location>
</feature>
<evidence type="ECO:0000256" key="4">
    <source>
        <dbReference type="SAM" id="SignalP"/>
    </source>
</evidence>
<evidence type="ECO:0000259" key="5">
    <source>
        <dbReference type="SMART" id="SM01217"/>
    </source>
</evidence>
<dbReference type="SMART" id="SM01217">
    <property type="entry name" value="Fn3_like"/>
    <property type="match status" value="1"/>
</dbReference>
<dbReference type="Pfam" id="PF00933">
    <property type="entry name" value="Glyco_hydro_3"/>
    <property type="match status" value="1"/>
</dbReference>
<keyword evidence="2" id="KW-0378">Hydrolase</keyword>
<dbReference type="InterPro" id="IPR017853">
    <property type="entry name" value="GH"/>
</dbReference>
<reference evidence="6" key="1">
    <citation type="journal article" date="2023" name="G3 (Bethesda)">
        <title>A reference genome for the long-term kleptoplast-retaining sea slug Elysia crispata morphotype clarki.</title>
        <authorList>
            <person name="Eastman K.E."/>
            <person name="Pendleton A.L."/>
            <person name="Shaikh M.A."/>
            <person name="Suttiyut T."/>
            <person name="Ogas R."/>
            <person name="Tomko P."/>
            <person name="Gavelis G."/>
            <person name="Widhalm J.R."/>
            <person name="Wisecaver J.H."/>
        </authorList>
    </citation>
    <scope>NUCLEOTIDE SEQUENCE</scope>
    <source>
        <strain evidence="6">ECLA1</strain>
    </source>
</reference>
<dbReference type="SUPFAM" id="SSF51445">
    <property type="entry name" value="(Trans)glycosidases"/>
    <property type="match status" value="1"/>
</dbReference>
<dbReference type="GO" id="GO:0046556">
    <property type="term" value="F:alpha-L-arabinofuranosidase activity"/>
    <property type="evidence" value="ECO:0007669"/>
    <property type="project" value="TreeGrafter"/>
</dbReference>
<dbReference type="InterPro" id="IPR044993">
    <property type="entry name" value="BXL"/>
</dbReference>
<keyword evidence="3" id="KW-0326">Glycosidase</keyword>
<dbReference type="InterPro" id="IPR036962">
    <property type="entry name" value="Glyco_hydro_3_N_sf"/>
</dbReference>
<protein>
    <recommendedName>
        <fullName evidence="5">Fibronectin type III-like domain-containing protein</fullName>
    </recommendedName>
</protein>
<evidence type="ECO:0000313" key="7">
    <source>
        <dbReference type="Proteomes" id="UP001283361"/>
    </source>
</evidence>
<keyword evidence="7" id="KW-1185">Reference proteome</keyword>
<dbReference type="AlphaFoldDB" id="A0AAE0Y9U8"/>
<organism evidence="6 7">
    <name type="scientific">Elysia crispata</name>
    <name type="common">lettuce slug</name>
    <dbReference type="NCBI Taxonomy" id="231223"/>
    <lineage>
        <taxon>Eukaryota</taxon>
        <taxon>Metazoa</taxon>
        <taxon>Spiralia</taxon>
        <taxon>Lophotrochozoa</taxon>
        <taxon>Mollusca</taxon>
        <taxon>Gastropoda</taxon>
        <taxon>Heterobranchia</taxon>
        <taxon>Euthyneura</taxon>
        <taxon>Panpulmonata</taxon>
        <taxon>Sacoglossa</taxon>
        <taxon>Placobranchoidea</taxon>
        <taxon>Plakobranchidae</taxon>
        <taxon>Elysia</taxon>
    </lineage>
</organism>
<dbReference type="GO" id="GO:0031222">
    <property type="term" value="P:arabinan catabolic process"/>
    <property type="evidence" value="ECO:0007669"/>
    <property type="project" value="TreeGrafter"/>
</dbReference>
<dbReference type="GO" id="GO:0045493">
    <property type="term" value="P:xylan catabolic process"/>
    <property type="evidence" value="ECO:0007669"/>
    <property type="project" value="InterPro"/>
</dbReference>
<dbReference type="InterPro" id="IPR013783">
    <property type="entry name" value="Ig-like_fold"/>
</dbReference>